<name>X1SZD0_9ZZZZ</name>
<dbReference type="GO" id="GO:0051539">
    <property type="term" value="F:4 iron, 4 sulfur cluster binding"/>
    <property type="evidence" value="ECO:0007669"/>
    <property type="project" value="UniProtKB-KW"/>
</dbReference>
<dbReference type="InterPro" id="IPR003473">
    <property type="entry name" value="NadA"/>
</dbReference>
<organism evidence="12">
    <name type="scientific">marine sediment metagenome</name>
    <dbReference type="NCBI Taxonomy" id="412755"/>
    <lineage>
        <taxon>unclassified sequences</taxon>
        <taxon>metagenomes</taxon>
        <taxon>ecological metagenomes</taxon>
    </lineage>
</organism>
<sequence>KRKLRAVIIAHNYQRPEVQDIADFVGDSLELSRRCTQIDAQTIVFCGVRFMAETAAILNPDRTVLLSEGSAGCPLADMINTDELKEWKQKYPRASVVSYVNSSAEIKAESYICCTSANGVKVVESVPSDDIIFVPDQNLGHYISTQTKKNIILYPGFCYVHHRIKPEQVKLAKELHPEAQVIVHPECRPEVIAMADAALSTSQMLRYAKASSHTGFIIGTEEGLLYRLRLENPDKSFYLISNGQICTDMKKTTLETIVQTMELRQNIVTVPEAIRAKAKKAVDRMLAIV</sequence>
<keyword evidence="8" id="KW-0808">Transferase</keyword>
<accession>X1SZD0</accession>
<keyword evidence="11" id="KW-0411">Iron-sulfur</keyword>
<dbReference type="GO" id="GO:0005829">
    <property type="term" value="C:cytosol"/>
    <property type="evidence" value="ECO:0007669"/>
    <property type="project" value="TreeGrafter"/>
</dbReference>
<keyword evidence="6" id="KW-0963">Cytoplasm</keyword>
<evidence type="ECO:0000256" key="7">
    <source>
        <dbReference type="ARBA" id="ARBA00022642"/>
    </source>
</evidence>
<dbReference type="UniPathway" id="UPA00253">
    <property type="reaction ID" value="UER00327"/>
</dbReference>
<keyword evidence="9" id="KW-0479">Metal-binding</keyword>
<dbReference type="GO" id="GO:0008987">
    <property type="term" value="F:quinolinate synthetase A activity"/>
    <property type="evidence" value="ECO:0007669"/>
    <property type="project" value="InterPro"/>
</dbReference>
<dbReference type="AlphaFoldDB" id="X1SZD0"/>
<dbReference type="FunFam" id="3.40.50.10800:FF:000003">
    <property type="entry name" value="Quinolinate synthase A"/>
    <property type="match status" value="1"/>
</dbReference>
<comment type="pathway">
    <text evidence="3">Cofactor biosynthesis; NAD(+) biosynthesis; quinolinate from iminoaspartate: step 1/1.</text>
</comment>
<evidence type="ECO:0000256" key="4">
    <source>
        <dbReference type="ARBA" id="ARBA00012669"/>
    </source>
</evidence>
<protein>
    <recommendedName>
        <fullName evidence="4">quinolinate synthase</fullName>
        <ecNumber evidence="4">2.5.1.72</ecNumber>
    </recommendedName>
</protein>
<gene>
    <name evidence="12" type="ORF">S12H4_16756</name>
</gene>
<keyword evidence="10" id="KW-0408">Iron</keyword>
<dbReference type="Gene3D" id="3.40.50.10800">
    <property type="entry name" value="NadA-like"/>
    <property type="match status" value="3"/>
</dbReference>
<proteinExistence type="predicted"/>
<dbReference type="GO" id="GO:0046872">
    <property type="term" value="F:metal ion binding"/>
    <property type="evidence" value="ECO:0007669"/>
    <property type="project" value="UniProtKB-KW"/>
</dbReference>
<dbReference type="GO" id="GO:0034628">
    <property type="term" value="P:'de novo' NAD+ biosynthetic process from L-aspartate"/>
    <property type="evidence" value="ECO:0007669"/>
    <property type="project" value="TreeGrafter"/>
</dbReference>
<evidence type="ECO:0000256" key="9">
    <source>
        <dbReference type="ARBA" id="ARBA00022723"/>
    </source>
</evidence>
<comment type="caution">
    <text evidence="12">The sequence shown here is derived from an EMBL/GenBank/DDBJ whole genome shotgun (WGS) entry which is preliminary data.</text>
</comment>
<dbReference type="NCBIfam" id="TIGR00550">
    <property type="entry name" value="nadA"/>
    <property type="match status" value="1"/>
</dbReference>
<evidence type="ECO:0000256" key="8">
    <source>
        <dbReference type="ARBA" id="ARBA00022679"/>
    </source>
</evidence>
<dbReference type="SUPFAM" id="SSF142754">
    <property type="entry name" value="NadA-like"/>
    <property type="match status" value="1"/>
</dbReference>
<keyword evidence="5" id="KW-0004">4Fe-4S</keyword>
<reference evidence="12" key="1">
    <citation type="journal article" date="2014" name="Front. Microbiol.">
        <title>High frequency of phylogenetically diverse reductive dehalogenase-homologous genes in deep subseafloor sedimentary metagenomes.</title>
        <authorList>
            <person name="Kawai M."/>
            <person name="Futagami T."/>
            <person name="Toyoda A."/>
            <person name="Takaki Y."/>
            <person name="Nishi S."/>
            <person name="Hori S."/>
            <person name="Arai W."/>
            <person name="Tsubouchi T."/>
            <person name="Morono Y."/>
            <person name="Uchiyama I."/>
            <person name="Ito T."/>
            <person name="Fujiyama A."/>
            <person name="Inagaki F."/>
            <person name="Takami H."/>
        </authorList>
    </citation>
    <scope>NUCLEOTIDE SEQUENCE</scope>
    <source>
        <strain evidence="12">Expedition CK06-06</strain>
    </source>
</reference>
<dbReference type="Pfam" id="PF02445">
    <property type="entry name" value="NadA"/>
    <property type="match status" value="1"/>
</dbReference>
<evidence type="ECO:0000256" key="5">
    <source>
        <dbReference type="ARBA" id="ARBA00022485"/>
    </source>
</evidence>
<dbReference type="NCBIfam" id="NF006878">
    <property type="entry name" value="PRK09375.1-2"/>
    <property type="match status" value="1"/>
</dbReference>
<comment type="subcellular location">
    <subcellularLocation>
        <location evidence="2">Cytoplasm</location>
    </subcellularLocation>
</comment>
<evidence type="ECO:0000256" key="10">
    <source>
        <dbReference type="ARBA" id="ARBA00023004"/>
    </source>
</evidence>
<keyword evidence="7" id="KW-0662">Pyridine nucleotide biosynthesis</keyword>
<dbReference type="EMBL" id="BARW01008128">
    <property type="protein sequence ID" value="GAI80705.1"/>
    <property type="molecule type" value="Genomic_DNA"/>
</dbReference>
<dbReference type="PANTHER" id="PTHR30573:SF0">
    <property type="entry name" value="QUINOLINATE SYNTHASE, CHLOROPLASTIC"/>
    <property type="match status" value="1"/>
</dbReference>
<evidence type="ECO:0000313" key="12">
    <source>
        <dbReference type="EMBL" id="GAI80705.1"/>
    </source>
</evidence>
<evidence type="ECO:0000256" key="11">
    <source>
        <dbReference type="ARBA" id="ARBA00023014"/>
    </source>
</evidence>
<evidence type="ECO:0000256" key="1">
    <source>
        <dbReference type="ARBA" id="ARBA00001966"/>
    </source>
</evidence>
<comment type="cofactor">
    <cofactor evidence="1">
        <name>[4Fe-4S] cluster</name>
        <dbReference type="ChEBI" id="CHEBI:49883"/>
    </cofactor>
</comment>
<evidence type="ECO:0000256" key="2">
    <source>
        <dbReference type="ARBA" id="ARBA00004496"/>
    </source>
</evidence>
<evidence type="ECO:0000256" key="6">
    <source>
        <dbReference type="ARBA" id="ARBA00022490"/>
    </source>
</evidence>
<evidence type="ECO:0000256" key="3">
    <source>
        <dbReference type="ARBA" id="ARBA00005065"/>
    </source>
</evidence>
<feature type="non-terminal residue" evidence="12">
    <location>
        <position position="1"/>
    </location>
</feature>
<dbReference type="PANTHER" id="PTHR30573">
    <property type="entry name" value="QUINOLINATE SYNTHETASE A"/>
    <property type="match status" value="1"/>
</dbReference>
<dbReference type="FunFam" id="3.40.50.10800:FF:000001">
    <property type="entry name" value="Quinolinate synthase A"/>
    <property type="match status" value="1"/>
</dbReference>
<dbReference type="InterPro" id="IPR036094">
    <property type="entry name" value="NadA_sf"/>
</dbReference>
<dbReference type="EC" id="2.5.1.72" evidence="4"/>